<dbReference type="PANTHER" id="PTHR43791:SF46">
    <property type="entry name" value="MAJOR FACILITATOR SUPERFAMILY (MFS) PROFILE DOMAIN-CONTAINING PROTEIN-RELATED"/>
    <property type="match status" value="1"/>
</dbReference>
<dbReference type="GO" id="GO:0005886">
    <property type="term" value="C:plasma membrane"/>
    <property type="evidence" value="ECO:0007669"/>
    <property type="project" value="TreeGrafter"/>
</dbReference>
<name>A0A2J6SSI6_9HELO</name>
<protein>
    <submittedName>
        <fullName evidence="8">MFS general substrate transporter</fullName>
    </submittedName>
</protein>
<dbReference type="GeneID" id="36578644"/>
<gene>
    <name evidence="8" type="ORF">K444DRAFT_145973</name>
</gene>
<evidence type="ECO:0000313" key="8">
    <source>
        <dbReference type="EMBL" id="PMD53746.1"/>
    </source>
</evidence>
<dbReference type="Gene3D" id="1.20.1250.20">
    <property type="entry name" value="MFS general substrate transporter like domains"/>
    <property type="match status" value="1"/>
</dbReference>
<keyword evidence="9" id="KW-1185">Reference proteome</keyword>
<dbReference type="Pfam" id="PF07690">
    <property type="entry name" value="MFS_1"/>
    <property type="match status" value="1"/>
</dbReference>
<evidence type="ECO:0000256" key="1">
    <source>
        <dbReference type="ARBA" id="ARBA00004141"/>
    </source>
</evidence>
<feature type="transmembrane region" description="Helical" evidence="7">
    <location>
        <begin position="139"/>
        <end position="158"/>
    </location>
</feature>
<dbReference type="FunFam" id="1.20.1250.20:FF:000566">
    <property type="entry name" value="Uncharacterized protein"/>
    <property type="match status" value="1"/>
</dbReference>
<evidence type="ECO:0000256" key="4">
    <source>
        <dbReference type="ARBA" id="ARBA00022989"/>
    </source>
</evidence>
<evidence type="ECO:0000313" key="9">
    <source>
        <dbReference type="Proteomes" id="UP000235371"/>
    </source>
</evidence>
<dbReference type="InParanoid" id="A0A2J6SSI6"/>
<dbReference type="Proteomes" id="UP000235371">
    <property type="component" value="Unassembled WGS sequence"/>
</dbReference>
<dbReference type="InterPro" id="IPR036259">
    <property type="entry name" value="MFS_trans_sf"/>
</dbReference>
<evidence type="ECO:0000256" key="6">
    <source>
        <dbReference type="SAM" id="MobiDB-lite"/>
    </source>
</evidence>
<evidence type="ECO:0000256" key="5">
    <source>
        <dbReference type="ARBA" id="ARBA00023136"/>
    </source>
</evidence>
<comment type="subcellular location">
    <subcellularLocation>
        <location evidence="1">Membrane</location>
        <topology evidence="1">Multi-pass membrane protein</topology>
    </subcellularLocation>
</comment>
<dbReference type="OrthoDB" id="2985014at2759"/>
<proteinExistence type="predicted"/>
<sequence>MFGFGKKNDAGASPTTSDHDAEPGVKNEANNFYDPNIISNSANGTGGEYDELHVACPPHTTEKKLMAKIDLRVIPFLCILYLLAFLDRVNIANARSFGLIKDLGLINTEYNTALTIFFVPYVAFEIPSNVLMKKLKPHVWLSGCMFMFGLVTVCQGLVHNYSGLLATRFFLWFFERDRSPVDIGLSEYEKTELGDMSPDYRYLL</sequence>
<keyword evidence="5 7" id="KW-0472">Membrane</keyword>
<feature type="transmembrane region" description="Helical" evidence="7">
    <location>
        <begin position="73"/>
        <end position="92"/>
    </location>
</feature>
<feature type="region of interest" description="Disordered" evidence="6">
    <location>
        <begin position="1"/>
        <end position="33"/>
    </location>
</feature>
<evidence type="ECO:0000256" key="7">
    <source>
        <dbReference type="SAM" id="Phobius"/>
    </source>
</evidence>
<dbReference type="PANTHER" id="PTHR43791">
    <property type="entry name" value="PERMEASE-RELATED"/>
    <property type="match status" value="1"/>
</dbReference>
<keyword evidence="3 7" id="KW-0812">Transmembrane</keyword>
<dbReference type="EMBL" id="KZ613871">
    <property type="protein sequence ID" value="PMD53746.1"/>
    <property type="molecule type" value="Genomic_DNA"/>
</dbReference>
<keyword evidence="2" id="KW-0813">Transport</keyword>
<evidence type="ECO:0000256" key="2">
    <source>
        <dbReference type="ARBA" id="ARBA00022448"/>
    </source>
</evidence>
<dbReference type="STRING" id="1095630.A0A2J6SSI6"/>
<accession>A0A2J6SSI6</accession>
<dbReference type="GO" id="GO:0022857">
    <property type="term" value="F:transmembrane transporter activity"/>
    <property type="evidence" value="ECO:0007669"/>
    <property type="project" value="InterPro"/>
</dbReference>
<dbReference type="RefSeq" id="XP_024730650.1">
    <property type="nucleotide sequence ID" value="XM_024870562.1"/>
</dbReference>
<organism evidence="8 9">
    <name type="scientific">Hyaloscypha bicolor E</name>
    <dbReference type="NCBI Taxonomy" id="1095630"/>
    <lineage>
        <taxon>Eukaryota</taxon>
        <taxon>Fungi</taxon>
        <taxon>Dikarya</taxon>
        <taxon>Ascomycota</taxon>
        <taxon>Pezizomycotina</taxon>
        <taxon>Leotiomycetes</taxon>
        <taxon>Helotiales</taxon>
        <taxon>Hyaloscyphaceae</taxon>
        <taxon>Hyaloscypha</taxon>
        <taxon>Hyaloscypha bicolor</taxon>
    </lineage>
</organism>
<evidence type="ECO:0000256" key="3">
    <source>
        <dbReference type="ARBA" id="ARBA00022692"/>
    </source>
</evidence>
<dbReference type="AlphaFoldDB" id="A0A2J6SSI6"/>
<keyword evidence="4 7" id="KW-1133">Transmembrane helix</keyword>
<feature type="transmembrane region" description="Helical" evidence="7">
    <location>
        <begin position="112"/>
        <end position="132"/>
    </location>
</feature>
<dbReference type="SUPFAM" id="SSF103473">
    <property type="entry name" value="MFS general substrate transporter"/>
    <property type="match status" value="1"/>
</dbReference>
<dbReference type="InterPro" id="IPR011701">
    <property type="entry name" value="MFS"/>
</dbReference>
<reference evidence="8 9" key="1">
    <citation type="submission" date="2016-04" db="EMBL/GenBank/DDBJ databases">
        <title>A degradative enzymes factory behind the ericoid mycorrhizal symbiosis.</title>
        <authorList>
            <consortium name="DOE Joint Genome Institute"/>
            <person name="Martino E."/>
            <person name="Morin E."/>
            <person name="Grelet G."/>
            <person name="Kuo A."/>
            <person name="Kohler A."/>
            <person name="Daghino S."/>
            <person name="Barry K."/>
            <person name="Choi C."/>
            <person name="Cichocki N."/>
            <person name="Clum A."/>
            <person name="Copeland A."/>
            <person name="Hainaut M."/>
            <person name="Haridas S."/>
            <person name="Labutti K."/>
            <person name="Lindquist E."/>
            <person name="Lipzen A."/>
            <person name="Khouja H.-R."/>
            <person name="Murat C."/>
            <person name="Ohm R."/>
            <person name="Olson A."/>
            <person name="Spatafora J."/>
            <person name="Veneault-Fourrey C."/>
            <person name="Henrissat B."/>
            <person name="Grigoriev I."/>
            <person name="Martin F."/>
            <person name="Perotto S."/>
        </authorList>
    </citation>
    <scope>NUCLEOTIDE SEQUENCE [LARGE SCALE GENOMIC DNA]</scope>
    <source>
        <strain evidence="8 9">E</strain>
    </source>
</reference>